<sequence>MGYGEGEGEGLVFAIHGGGERRCHLASRCRRSVPTCRRLDQAWSSPPSHPLLDHLHLLGKPLHPLLDALAVAGGPASLLSLRLGARCAPLVSDHTAAEECEARQGVCRREVRRGAAGGRGGLCLVPCAATAVLWWSGGAWPAEQWRRASGKVWHAKPTVDRGERFNGLLLPYITGRGGEVNATSMMTQALQGKVMASYAPSSFSIWQQMSPSDIEMLQLDNMDQSTSPIRGIIIQKIVSCLKKRVQFAKCSPDYILKISKNIDELLFKSAPKVHYMDLSTLEVRVNYLLSSVSYRNHRDPWISSAASSTTNLHQLPGIQMTDSSVYHNRFDPAFTNLPAHARDVRTHTMFTSQGYLAYNHNVAAANFPTERPESFKSTIVAPCVSTLPKCSSGLGAVASAGFPNGHVKNHFPGDAHPVESPISSMSGSSSPLSAVCDPTTSSSAMIRSSVDSISKASGQKLSAGSDSTGEGQSFQQYIENEKKLDGAWSQPVEHSVHSNSTTETHEMYLKGQFQLDRSMEMKEKYWRMSECEDLCREKYSSLSTPSAQDQCCFMTDCDPSDPEREIIERSEQTSTSTVSKPTSPVSDESYGKRPAKRLKTDVPNLVNVNQVESPKEQKPVVNESHACGETVQPEITELPAKSPCSSLGDINADTDNMLEQGSEDVHNMEIVTEELHCVKGDIEMTDSKTAALDQTASGVNLSLRRKRGASILYALTAEELRDHMSSLIKQHTCLGKLTSQEIQSNEVLPDPNACNLCGMEKLLFEPPPRFCALCLKIINSTGCYYAEVENGKDKTSICSKCHHLSSSRAKYVKRSDYAETDAETEWWVQCDKCKAWQHQICALFNRKCEGAAAEYTCAKCFLKEKDSGDIHAQEASSVLGARELQRTKLSDHIEQRLSERLEQDRQQRASASGKAAAEVPRVEGLTVRVVSSTDRVLQVQPHFHEFFKQEKYPGEFPYKSKAILLFQKVEGIDVCLFAMYVQEYGSDCPSPNQRHVYLAYIDSVKYFRPEIKSASGEALRTFVYHEILIGYLDYCKKRGFVSCSIWACPSTKRDDYVLYCHPTVQKMPKSDKLRSWYQNLIKKAVKEGVVVERNTLSDFFLQPTNECKANISAACLPYCENDFWPGEVERLLEKKDDKTSQKKETQVGRLLRVAKRDDRKGNLEDILLVHKLGERMRTMKEDFMMLCLQQFCKHCHQPIVSGRSWVCTSCKNFHLCDKCHAEEQNTAHKDRHPATTKQKHAFQRDYVECLGHASRCFDPRNCTLQVCLTLKKLFFHGVRCDIRARNQGGCNKCVFMWKLLLHHSKGCHDTDCTVPRCRDIKEYVIEKMKVAESCVVAGQQIRSRLLV</sequence>
<evidence type="ECO:0000313" key="20">
    <source>
        <dbReference type="EMBL" id="RLN11668.1"/>
    </source>
</evidence>
<evidence type="ECO:0000259" key="19">
    <source>
        <dbReference type="PROSITE" id="PS51727"/>
    </source>
</evidence>
<keyword evidence="4" id="KW-0808">Transferase</keyword>
<dbReference type="STRING" id="4540.A0A3L6RZP6"/>
<dbReference type="Gene3D" id="3.30.60.90">
    <property type="match status" value="1"/>
</dbReference>
<dbReference type="PROSITE" id="PS01357">
    <property type="entry name" value="ZF_ZZ_1"/>
    <property type="match status" value="1"/>
</dbReference>
<feature type="domain" description="ZZ-type" evidence="18">
    <location>
        <begin position="1187"/>
        <end position="1250"/>
    </location>
</feature>
<comment type="function">
    <text evidence="1">Acetyltransferase enzyme. Acetylates histones, giving a specific tag for transcriptional activation.</text>
</comment>
<dbReference type="Proteomes" id="UP000275267">
    <property type="component" value="Unassembled WGS sequence"/>
</dbReference>
<accession>A0A3L6RZP6</accession>
<dbReference type="SUPFAM" id="SSF57903">
    <property type="entry name" value="FYVE/PHD zinc finger"/>
    <property type="match status" value="1"/>
</dbReference>
<dbReference type="PANTHER" id="PTHR13808">
    <property type="entry name" value="CBP/P300-RELATED"/>
    <property type="match status" value="1"/>
</dbReference>
<dbReference type="Pfam" id="PF02135">
    <property type="entry name" value="zf-TAZ"/>
    <property type="match status" value="1"/>
</dbReference>
<dbReference type="Gene3D" id="1.20.1020.10">
    <property type="entry name" value="TAZ domain"/>
    <property type="match status" value="1"/>
</dbReference>
<keyword evidence="5" id="KW-0479">Metal-binding</keyword>
<keyword evidence="9" id="KW-0805">Transcription regulation</keyword>
<dbReference type="InterPro" id="IPR000433">
    <property type="entry name" value="Znf_ZZ"/>
</dbReference>
<evidence type="ECO:0000313" key="21">
    <source>
        <dbReference type="Proteomes" id="UP000275267"/>
    </source>
</evidence>
<keyword evidence="8" id="KW-0156">Chromatin regulator</keyword>
<evidence type="ECO:0000256" key="8">
    <source>
        <dbReference type="ARBA" id="ARBA00022853"/>
    </source>
</evidence>
<evidence type="ECO:0000256" key="12">
    <source>
        <dbReference type="ARBA" id="ARBA00023242"/>
    </source>
</evidence>
<dbReference type="Gene3D" id="3.30.40.10">
    <property type="entry name" value="Zinc/RING finger domain, C3HC4 (zinc finger)"/>
    <property type="match status" value="1"/>
</dbReference>
<feature type="region of interest" description="Disordered" evidence="16">
    <location>
        <begin position="411"/>
        <end position="439"/>
    </location>
</feature>
<dbReference type="SMART" id="SM00249">
    <property type="entry name" value="PHD"/>
    <property type="match status" value="1"/>
</dbReference>
<comment type="subcellular location">
    <subcellularLocation>
        <location evidence="2">Nucleus</location>
    </subcellularLocation>
</comment>
<organism evidence="20 21">
    <name type="scientific">Panicum miliaceum</name>
    <name type="common">Proso millet</name>
    <name type="synonym">Broomcorn millet</name>
    <dbReference type="NCBI Taxonomy" id="4540"/>
    <lineage>
        <taxon>Eukaryota</taxon>
        <taxon>Viridiplantae</taxon>
        <taxon>Streptophyta</taxon>
        <taxon>Embryophyta</taxon>
        <taxon>Tracheophyta</taxon>
        <taxon>Spermatophyta</taxon>
        <taxon>Magnoliopsida</taxon>
        <taxon>Liliopsida</taxon>
        <taxon>Poales</taxon>
        <taxon>Poaceae</taxon>
        <taxon>PACMAD clade</taxon>
        <taxon>Panicoideae</taxon>
        <taxon>Panicodae</taxon>
        <taxon>Paniceae</taxon>
        <taxon>Panicinae</taxon>
        <taxon>Panicum</taxon>
        <taxon>Panicum sect. Panicum</taxon>
    </lineage>
</organism>
<dbReference type="InterPro" id="IPR000197">
    <property type="entry name" value="Znf_TAZ"/>
</dbReference>
<evidence type="ECO:0000256" key="2">
    <source>
        <dbReference type="ARBA" id="ARBA00004123"/>
    </source>
</evidence>
<evidence type="ECO:0000256" key="1">
    <source>
        <dbReference type="ARBA" id="ARBA00002581"/>
    </source>
</evidence>
<keyword evidence="7" id="KW-0862">Zinc</keyword>
<comment type="catalytic activity">
    <reaction evidence="14">
        <text>L-lysyl-[protein] + acetyl-CoA = N(6)-acetyl-L-lysyl-[protein] + CoA + H(+)</text>
        <dbReference type="Rhea" id="RHEA:45948"/>
        <dbReference type="Rhea" id="RHEA-COMP:9752"/>
        <dbReference type="Rhea" id="RHEA-COMP:10731"/>
        <dbReference type="ChEBI" id="CHEBI:15378"/>
        <dbReference type="ChEBI" id="CHEBI:29969"/>
        <dbReference type="ChEBI" id="CHEBI:57287"/>
        <dbReference type="ChEBI" id="CHEBI:57288"/>
        <dbReference type="ChEBI" id="CHEBI:61930"/>
        <dbReference type="EC" id="2.3.1.48"/>
    </reaction>
</comment>
<keyword evidence="12" id="KW-0539">Nucleus</keyword>
<dbReference type="InterPro" id="IPR031162">
    <property type="entry name" value="CBP_P300_HAT"/>
</dbReference>
<evidence type="ECO:0000256" key="6">
    <source>
        <dbReference type="ARBA" id="ARBA00022771"/>
    </source>
</evidence>
<dbReference type="EMBL" id="PQIB02000006">
    <property type="protein sequence ID" value="RLN11668.1"/>
    <property type="molecule type" value="Genomic_DNA"/>
</dbReference>
<feature type="compositionally biased region" description="Low complexity" evidence="16">
    <location>
        <begin position="573"/>
        <end position="586"/>
    </location>
</feature>
<proteinExistence type="predicted"/>
<evidence type="ECO:0000256" key="14">
    <source>
        <dbReference type="ARBA" id="ARBA00048017"/>
    </source>
</evidence>
<evidence type="ECO:0000256" key="15">
    <source>
        <dbReference type="PROSITE-ProRule" id="PRU00228"/>
    </source>
</evidence>
<dbReference type="GO" id="GO:0003713">
    <property type="term" value="F:transcription coactivator activity"/>
    <property type="evidence" value="ECO:0007669"/>
    <property type="project" value="TreeGrafter"/>
</dbReference>
<dbReference type="SMART" id="SM01250">
    <property type="entry name" value="KAT11"/>
    <property type="match status" value="1"/>
</dbReference>
<reference evidence="21" key="1">
    <citation type="journal article" date="2019" name="Nat. Commun.">
        <title>The genome of broomcorn millet.</title>
        <authorList>
            <person name="Zou C."/>
            <person name="Miki D."/>
            <person name="Li D."/>
            <person name="Tang Q."/>
            <person name="Xiao L."/>
            <person name="Rajput S."/>
            <person name="Deng P."/>
            <person name="Jia W."/>
            <person name="Huang R."/>
            <person name="Zhang M."/>
            <person name="Sun Y."/>
            <person name="Hu J."/>
            <person name="Fu X."/>
            <person name="Schnable P.S."/>
            <person name="Li F."/>
            <person name="Zhang H."/>
            <person name="Feng B."/>
            <person name="Zhu X."/>
            <person name="Liu R."/>
            <person name="Schnable J.C."/>
            <person name="Zhu J.-K."/>
            <person name="Zhang H."/>
        </authorList>
    </citation>
    <scope>NUCLEOTIDE SEQUENCE [LARGE SCALE GENOMIC DNA]</scope>
</reference>
<feature type="compositionally biased region" description="Low complexity" evidence="16">
    <location>
        <begin position="420"/>
        <end position="433"/>
    </location>
</feature>
<dbReference type="SUPFAM" id="SSF57850">
    <property type="entry name" value="RING/U-box"/>
    <property type="match status" value="1"/>
</dbReference>
<evidence type="ECO:0000256" key="3">
    <source>
        <dbReference type="ARBA" id="ARBA00013184"/>
    </source>
</evidence>
<dbReference type="InterPro" id="IPR013178">
    <property type="entry name" value="Histone_AcTrfase_Rtt109/CBP"/>
</dbReference>
<evidence type="ECO:0000256" key="16">
    <source>
        <dbReference type="SAM" id="MobiDB-lite"/>
    </source>
</evidence>
<dbReference type="GO" id="GO:0005667">
    <property type="term" value="C:transcription regulator complex"/>
    <property type="evidence" value="ECO:0007669"/>
    <property type="project" value="TreeGrafter"/>
</dbReference>
<comment type="caution">
    <text evidence="20">The sequence shown here is derived from an EMBL/GenBank/DDBJ whole genome shotgun (WGS) entry which is preliminary data.</text>
</comment>
<dbReference type="InterPro" id="IPR035898">
    <property type="entry name" value="TAZ_dom_sf"/>
</dbReference>
<protein>
    <recommendedName>
        <fullName evidence="3">histone acetyltransferase</fullName>
        <ecNumber evidence="3">2.3.1.48</ecNumber>
    </recommendedName>
</protein>
<dbReference type="GO" id="GO:0000123">
    <property type="term" value="C:histone acetyltransferase complex"/>
    <property type="evidence" value="ECO:0007669"/>
    <property type="project" value="TreeGrafter"/>
</dbReference>
<dbReference type="SUPFAM" id="SSF57933">
    <property type="entry name" value="TAZ domain"/>
    <property type="match status" value="1"/>
</dbReference>
<evidence type="ECO:0000256" key="5">
    <source>
        <dbReference type="ARBA" id="ARBA00022723"/>
    </source>
</evidence>
<dbReference type="PANTHER" id="PTHR13808:SF39">
    <property type="entry name" value="HISTONE ACETYLTRANSFERASE HAC-LIKE 3-RELATED"/>
    <property type="match status" value="1"/>
</dbReference>
<dbReference type="PROSITE" id="PS50134">
    <property type="entry name" value="ZF_TAZ"/>
    <property type="match status" value="1"/>
</dbReference>
<dbReference type="InterPro" id="IPR011011">
    <property type="entry name" value="Znf_FYVE_PHD"/>
</dbReference>
<evidence type="ECO:0000256" key="9">
    <source>
        <dbReference type="ARBA" id="ARBA00023015"/>
    </source>
</evidence>
<evidence type="ECO:0000256" key="4">
    <source>
        <dbReference type="ARBA" id="ARBA00022679"/>
    </source>
</evidence>
<dbReference type="GO" id="GO:0045944">
    <property type="term" value="P:positive regulation of transcription by RNA polymerase II"/>
    <property type="evidence" value="ECO:0007669"/>
    <property type="project" value="TreeGrafter"/>
</dbReference>
<gene>
    <name evidence="20" type="ORF">C2845_PM09G10230</name>
</gene>
<evidence type="ECO:0000256" key="10">
    <source>
        <dbReference type="ARBA" id="ARBA00023159"/>
    </source>
</evidence>
<dbReference type="SMART" id="SM00551">
    <property type="entry name" value="ZnF_TAZ"/>
    <property type="match status" value="1"/>
</dbReference>
<dbReference type="InterPro" id="IPR001965">
    <property type="entry name" value="Znf_PHD"/>
</dbReference>
<dbReference type="Pfam" id="PF08214">
    <property type="entry name" value="HAT_KAT11"/>
    <property type="match status" value="1"/>
</dbReference>
<keyword evidence="11" id="KW-0804">Transcription</keyword>
<dbReference type="GO" id="GO:0004402">
    <property type="term" value="F:histone acetyltransferase activity"/>
    <property type="evidence" value="ECO:0007669"/>
    <property type="project" value="InterPro"/>
</dbReference>
<evidence type="ECO:0000259" key="18">
    <source>
        <dbReference type="PROSITE" id="PS50135"/>
    </source>
</evidence>
<dbReference type="GO" id="GO:0005634">
    <property type="term" value="C:nucleus"/>
    <property type="evidence" value="ECO:0007669"/>
    <property type="project" value="UniProtKB-SubCell"/>
</dbReference>
<feature type="domain" description="CBP/p300-type HAT" evidence="19">
    <location>
        <begin position="878"/>
        <end position="1333"/>
    </location>
</feature>
<dbReference type="InterPro" id="IPR019786">
    <property type="entry name" value="Zinc_finger_PHD-type_CS"/>
</dbReference>
<dbReference type="EC" id="2.3.1.48" evidence="3"/>
<keyword evidence="21" id="KW-1185">Reference proteome</keyword>
<dbReference type="InterPro" id="IPR013083">
    <property type="entry name" value="Znf_RING/FYVE/PHD"/>
</dbReference>
<evidence type="ECO:0000256" key="7">
    <source>
        <dbReference type="ARBA" id="ARBA00022833"/>
    </source>
</evidence>
<keyword evidence="10" id="KW-0010">Activator</keyword>
<dbReference type="GO" id="GO:0008270">
    <property type="term" value="F:zinc ion binding"/>
    <property type="evidence" value="ECO:0007669"/>
    <property type="project" value="UniProtKB-KW"/>
</dbReference>
<evidence type="ECO:0000259" key="17">
    <source>
        <dbReference type="PROSITE" id="PS50134"/>
    </source>
</evidence>
<dbReference type="PROSITE" id="PS51727">
    <property type="entry name" value="CBP_P300_HAT"/>
    <property type="match status" value="1"/>
</dbReference>
<keyword evidence="6 15" id="KW-0863">Zinc-finger</keyword>
<dbReference type="GO" id="GO:0031490">
    <property type="term" value="F:chromatin DNA binding"/>
    <property type="evidence" value="ECO:0007669"/>
    <property type="project" value="TreeGrafter"/>
</dbReference>
<name>A0A3L6RZP6_PANMI</name>
<dbReference type="PROSITE" id="PS01359">
    <property type="entry name" value="ZF_PHD_1"/>
    <property type="match status" value="1"/>
</dbReference>
<feature type="domain" description="TAZ-type" evidence="17">
    <location>
        <begin position="1235"/>
        <end position="1320"/>
    </location>
</feature>
<dbReference type="InterPro" id="IPR043145">
    <property type="entry name" value="Znf_ZZ_sf"/>
</dbReference>
<evidence type="ECO:0000256" key="11">
    <source>
        <dbReference type="ARBA" id="ARBA00023163"/>
    </source>
</evidence>
<dbReference type="PROSITE" id="PS50135">
    <property type="entry name" value="ZF_ZZ_2"/>
    <property type="match status" value="1"/>
</dbReference>
<evidence type="ECO:0000256" key="13">
    <source>
        <dbReference type="ARBA" id="ARBA00023315"/>
    </source>
</evidence>
<dbReference type="OrthoDB" id="899at2759"/>
<keyword evidence="13" id="KW-0012">Acyltransferase</keyword>
<feature type="region of interest" description="Disordered" evidence="16">
    <location>
        <begin position="569"/>
        <end position="595"/>
    </location>
</feature>